<proteinExistence type="inferred from homology"/>
<evidence type="ECO:0000313" key="4">
    <source>
        <dbReference type="Proteomes" id="UP001500305"/>
    </source>
</evidence>
<reference evidence="3 4" key="1">
    <citation type="journal article" date="2019" name="Int. J. Syst. Evol. Microbiol.">
        <title>The Global Catalogue of Microorganisms (GCM) 10K type strain sequencing project: providing services to taxonomists for standard genome sequencing and annotation.</title>
        <authorList>
            <consortium name="The Broad Institute Genomics Platform"/>
            <consortium name="The Broad Institute Genome Sequencing Center for Infectious Disease"/>
            <person name="Wu L."/>
            <person name="Ma J."/>
        </authorList>
    </citation>
    <scope>NUCLEOTIDE SEQUENCE [LARGE SCALE GENOMIC DNA]</scope>
    <source>
        <strain evidence="3 4">JCM 7356</strain>
    </source>
</reference>
<keyword evidence="4" id="KW-1185">Reference proteome</keyword>
<evidence type="ECO:0000259" key="2">
    <source>
        <dbReference type="Pfam" id="PF19289"/>
    </source>
</evidence>
<dbReference type="PANTHER" id="PTHR30624:SF4">
    <property type="entry name" value="METALLOPROTEASE TLDD"/>
    <property type="match status" value="1"/>
</dbReference>
<comment type="similarity">
    <text evidence="1">Belongs to the peptidase U62 family.</text>
</comment>
<sequence>MNRPEASSSGAQVTDGAANIYLERGFEQVTAVNSAGERLFSGRRLDGMAVRSTGAGDSFFVQRSGVGAGHVRALLSDVAEVAAGLPINYLEAALVSASQLVEGLAPTIATKHDVVGELLAAAREGALSCGARNAEARLWHQERCYVSGPDISGAAGPALRQNVGMRRLTVSAGIGAQRGTVTIAELAHLPLTVERAAEAGRRAAERVANLAVATAPSRARAAVVLAPEAAGVFAHEVIGHALEADTAVSSSLWRQRGQSVSHPDLTVRDDGTDPWAWERVASDEEGTPCTVAADLIVGGAVEGVLTDRANAARLGVRASGHARRGAYTNPPVPRMRHLTVERGPESPQEIIRDTADGILVLEVGSSDAVPAEGRFMIRVVEAREIVNGEIGRPLTGFTVHGGLAELATLDAVGNDAAGSVSMCGRQGRWLPVSHRAPTLRLGHLGIRGKGVPA</sequence>
<gene>
    <name evidence="3" type="ORF">GCM10010430_13660</name>
</gene>
<dbReference type="SUPFAM" id="SSF111283">
    <property type="entry name" value="Putative modulator of DNA gyrase, PmbA/TldD"/>
    <property type="match status" value="1"/>
</dbReference>
<dbReference type="InterPro" id="IPR051463">
    <property type="entry name" value="Peptidase_U62_metallo"/>
</dbReference>
<dbReference type="InterPro" id="IPR036059">
    <property type="entry name" value="TldD/PmbA_sf"/>
</dbReference>
<evidence type="ECO:0000313" key="3">
    <source>
        <dbReference type="EMBL" id="GAA2234200.1"/>
    </source>
</evidence>
<dbReference type="Pfam" id="PF19289">
    <property type="entry name" value="PmbA_TldD_3rd"/>
    <property type="match status" value="1"/>
</dbReference>
<evidence type="ECO:0000256" key="1">
    <source>
        <dbReference type="ARBA" id="ARBA00005836"/>
    </source>
</evidence>
<dbReference type="InterPro" id="IPR045569">
    <property type="entry name" value="Metalloprtase-TldD/E_C"/>
</dbReference>
<feature type="domain" description="Metalloprotease TldD/E C-terminal" evidence="2">
    <location>
        <begin position="220"/>
        <end position="447"/>
    </location>
</feature>
<protein>
    <recommendedName>
        <fullName evidence="2">Metalloprotease TldD/E C-terminal domain-containing protein</fullName>
    </recommendedName>
</protein>
<comment type="caution">
    <text evidence="3">The sequence shown here is derived from an EMBL/GenBank/DDBJ whole genome shotgun (WGS) entry which is preliminary data.</text>
</comment>
<dbReference type="PANTHER" id="PTHR30624">
    <property type="entry name" value="UNCHARACTERIZED PROTEIN TLDD AND PMBA"/>
    <property type="match status" value="1"/>
</dbReference>
<name>A0ABN3DK26_9ACTN</name>
<accession>A0ABN3DK26</accession>
<dbReference type="RefSeq" id="WP_344635308.1">
    <property type="nucleotide sequence ID" value="NZ_BAAATR010000004.1"/>
</dbReference>
<dbReference type="EMBL" id="BAAATR010000004">
    <property type="protein sequence ID" value="GAA2234200.1"/>
    <property type="molecule type" value="Genomic_DNA"/>
</dbReference>
<dbReference type="Proteomes" id="UP001500305">
    <property type="component" value="Unassembled WGS sequence"/>
</dbReference>
<organism evidence="3 4">
    <name type="scientific">Kitasatospora cystarginea</name>
    <dbReference type="NCBI Taxonomy" id="58350"/>
    <lineage>
        <taxon>Bacteria</taxon>
        <taxon>Bacillati</taxon>
        <taxon>Actinomycetota</taxon>
        <taxon>Actinomycetes</taxon>
        <taxon>Kitasatosporales</taxon>
        <taxon>Streptomycetaceae</taxon>
        <taxon>Kitasatospora</taxon>
    </lineage>
</organism>